<proteinExistence type="predicted"/>
<dbReference type="EMBL" id="BMIA01000001">
    <property type="protein sequence ID" value="GGH21050.1"/>
    <property type="molecule type" value="Genomic_DNA"/>
</dbReference>
<gene>
    <name evidence="1" type="ORF">GCM10007423_01870</name>
</gene>
<evidence type="ECO:0000313" key="2">
    <source>
        <dbReference type="Proteomes" id="UP000600214"/>
    </source>
</evidence>
<organism evidence="1 2">
    <name type="scientific">Dyadobacter endophyticus</name>
    <dbReference type="NCBI Taxonomy" id="1749036"/>
    <lineage>
        <taxon>Bacteria</taxon>
        <taxon>Pseudomonadati</taxon>
        <taxon>Bacteroidota</taxon>
        <taxon>Cytophagia</taxon>
        <taxon>Cytophagales</taxon>
        <taxon>Spirosomataceae</taxon>
        <taxon>Dyadobacter</taxon>
    </lineage>
</organism>
<sequence>MFVAVDAFAQSGAGSNDKQYLVGWFVSNEETKADIDTSIRVREHSVAQIRDLLSKMEMVDQLYRDSLMSVPGTDKRYLGYVSKLIVNDKANQAILTKIIAHMGWPKLSVVGKEGVNAAWMIVWHANRPYQDQYFPLIKKAYHSGEIPDDHFRTLEKELSKAP</sequence>
<dbReference type="Pfam" id="PF20329">
    <property type="entry name" value="DUF6624"/>
    <property type="match status" value="1"/>
</dbReference>
<protein>
    <submittedName>
        <fullName evidence="1">Uncharacterized protein</fullName>
    </submittedName>
</protein>
<dbReference type="Proteomes" id="UP000600214">
    <property type="component" value="Unassembled WGS sequence"/>
</dbReference>
<evidence type="ECO:0000313" key="1">
    <source>
        <dbReference type="EMBL" id="GGH21050.1"/>
    </source>
</evidence>
<comment type="caution">
    <text evidence="1">The sequence shown here is derived from an EMBL/GenBank/DDBJ whole genome shotgun (WGS) entry which is preliminary data.</text>
</comment>
<accession>A0ABQ1YCG8</accession>
<reference evidence="2" key="1">
    <citation type="journal article" date="2019" name="Int. J. Syst. Evol. Microbiol.">
        <title>The Global Catalogue of Microorganisms (GCM) 10K type strain sequencing project: providing services to taxonomists for standard genome sequencing and annotation.</title>
        <authorList>
            <consortium name="The Broad Institute Genomics Platform"/>
            <consortium name="The Broad Institute Genome Sequencing Center for Infectious Disease"/>
            <person name="Wu L."/>
            <person name="Ma J."/>
        </authorList>
    </citation>
    <scope>NUCLEOTIDE SEQUENCE [LARGE SCALE GENOMIC DNA]</scope>
    <source>
        <strain evidence="2">CGMCC 1.15288</strain>
    </source>
</reference>
<name>A0ABQ1YCG8_9BACT</name>
<keyword evidence="2" id="KW-1185">Reference proteome</keyword>
<dbReference type="InterPro" id="IPR046732">
    <property type="entry name" value="DUF6624"/>
</dbReference>